<proteinExistence type="predicted"/>
<evidence type="ECO:0000259" key="2">
    <source>
        <dbReference type="Pfam" id="PF00432"/>
    </source>
</evidence>
<feature type="domain" description="Prenyltransferase alpha-alpha toroid" evidence="2">
    <location>
        <begin position="10"/>
        <end position="81"/>
    </location>
</feature>
<evidence type="ECO:0000256" key="1">
    <source>
        <dbReference type="ARBA" id="ARBA00022737"/>
    </source>
</evidence>
<dbReference type="SUPFAM" id="SSF48239">
    <property type="entry name" value="Terpenoid cyclases/Protein prenyltransferases"/>
    <property type="match status" value="1"/>
</dbReference>
<name>A0A2H9PEI8_9BACT</name>
<evidence type="ECO:0000313" key="3">
    <source>
        <dbReference type="EMBL" id="PIZ17254.1"/>
    </source>
</evidence>
<gene>
    <name evidence="3" type="ORF">COY51_00695</name>
</gene>
<dbReference type="Gene3D" id="1.50.10.20">
    <property type="match status" value="1"/>
</dbReference>
<dbReference type="InterPro" id="IPR001330">
    <property type="entry name" value="Prenyltrans"/>
</dbReference>
<keyword evidence="1" id="KW-0677">Repeat</keyword>
<feature type="domain" description="Prenyltransferase alpha-alpha toroid" evidence="2">
    <location>
        <begin position="172"/>
        <end position="301"/>
    </location>
</feature>
<dbReference type="Proteomes" id="UP000234145">
    <property type="component" value="Unassembled WGS sequence"/>
</dbReference>
<reference evidence="4" key="1">
    <citation type="submission" date="2017-09" db="EMBL/GenBank/DDBJ databases">
        <title>Depth-based differentiation of microbial function through sediment-hosted aquifers and enrichment of novel symbionts in the deep terrestrial subsurface.</title>
        <authorList>
            <person name="Probst A.J."/>
            <person name="Ladd B."/>
            <person name="Jarett J.K."/>
            <person name="Geller-Mcgrath D.E."/>
            <person name="Sieber C.M.K."/>
            <person name="Emerson J.B."/>
            <person name="Anantharaman K."/>
            <person name="Thomas B.C."/>
            <person name="Malmstrom R."/>
            <person name="Stieglmeier M."/>
            <person name="Klingl A."/>
            <person name="Woyke T."/>
            <person name="Ryan C.M."/>
            <person name="Banfield J.F."/>
        </authorList>
    </citation>
    <scope>NUCLEOTIDE SEQUENCE [LARGE SCALE GENOMIC DNA]</scope>
</reference>
<comment type="caution">
    <text evidence="3">The sequence shown here is derived from an EMBL/GenBank/DDBJ whole genome shotgun (WGS) entry which is preliminary data.</text>
</comment>
<dbReference type="AlphaFoldDB" id="A0A2H9PEI8"/>
<dbReference type="GO" id="GO:0003824">
    <property type="term" value="F:catalytic activity"/>
    <property type="evidence" value="ECO:0007669"/>
    <property type="project" value="InterPro"/>
</dbReference>
<evidence type="ECO:0000313" key="4">
    <source>
        <dbReference type="Proteomes" id="UP000234145"/>
    </source>
</evidence>
<sequence length="388" mass="45350">MKKVNGIKLKKEVLEWLETLRIKEGKYGRYKLTKMAEPTLFASCFAVMVKSLFDELKELSEVQRQEWVNYILGCQNSETGLFIDPLLKSQDLISPKHDWDYTVFNLTMLSLSALKILGTEPLYLLNFLKRYKNPYYIVKWLEERNWKDPWLEGNNLMYVGGFLIRDFEMSKDSITVDTLEAFFKWLDQHQNSQTGYWGTDKGADNFSGMAGAFHIYLLYFYLNRPLKYIETIIDNTLSFQYKDGLFSPQGGGGSCEDLDAIDILVKMSHLTSYRSIDIETALQKAFNAICRNRNKDGGFCWAKRPRRIEMRKNLFKAVINYIKRPNEIIKYGGWKKMSFNISESDIFSTWFRSLAIALISTRYPTQCPIGIDWQFSQYPGLGFHRQKI</sequence>
<dbReference type="Pfam" id="PF00432">
    <property type="entry name" value="Prenyltrans"/>
    <property type="match status" value="2"/>
</dbReference>
<organism evidence="3 4">
    <name type="scientific">Candidatus Desantisbacteria bacterium CG_4_10_14_0_8_um_filter_39_17</name>
    <dbReference type="NCBI Taxonomy" id="1974542"/>
    <lineage>
        <taxon>Bacteria</taxon>
        <taxon>Candidatus Desantisiibacteriota</taxon>
    </lineage>
</organism>
<accession>A0A2H9PEI8</accession>
<dbReference type="EMBL" id="PFMS01000016">
    <property type="protein sequence ID" value="PIZ17254.1"/>
    <property type="molecule type" value="Genomic_DNA"/>
</dbReference>
<protein>
    <recommendedName>
        <fullName evidence="2">Prenyltransferase alpha-alpha toroid domain-containing protein</fullName>
    </recommendedName>
</protein>
<dbReference type="InterPro" id="IPR008930">
    <property type="entry name" value="Terpenoid_cyclase/PrenylTrfase"/>
</dbReference>